<dbReference type="AlphaFoldDB" id="A0A976NY95"/>
<gene>
    <name evidence="2" type="ORF">CCR75_006993</name>
</gene>
<evidence type="ECO:0000313" key="2">
    <source>
        <dbReference type="EMBL" id="TDH72267.1"/>
    </source>
</evidence>
<evidence type="ECO:0000256" key="1">
    <source>
        <dbReference type="SAM" id="Phobius"/>
    </source>
</evidence>
<sequence length="211" mass="23555">MKMQKHPEMNSMTAEAMELERDMSLSDVTKSPACAHDVAAFCQREANIVALLRQAPNEVKPRKVVEAVRIMRLCMISHHELLTTDCVKTLSAGLSEVPRTIGSNPAINVKAFDNDKDVGDDSSMEINIYYSRHHDGAGHALRSSDALAANNIQTGASSSTLSTVLVHPLMWVFVVPLFVIGVYVTVARMAKFMRRRREERRIESKLYMPVN</sequence>
<dbReference type="GeneID" id="94350728"/>
<keyword evidence="1" id="KW-1133">Transmembrane helix</keyword>
<proteinExistence type="predicted"/>
<keyword evidence="1" id="KW-0812">Transmembrane</keyword>
<protein>
    <submittedName>
        <fullName evidence="2">Uncharacterized protein</fullName>
    </submittedName>
</protein>
<comment type="caution">
    <text evidence="2">The sequence shown here is derived from an EMBL/GenBank/DDBJ whole genome shotgun (WGS) entry which is preliminary data.</text>
</comment>
<dbReference type="RefSeq" id="XP_067821766.1">
    <property type="nucleotide sequence ID" value="XM_067965057.1"/>
</dbReference>
<evidence type="ECO:0000313" key="3">
    <source>
        <dbReference type="Proteomes" id="UP000294530"/>
    </source>
</evidence>
<name>A0A976NY95_BRELC</name>
<dbReference type="OrthoDB" id="101647at2759"/>
<accession>A0A976NY95</accession>
<keyword evidence="1" id="KW-0472">Membrane</keyword>
<dbReference type="KEGG" id="blac:94350728"/>
<feature type="transmembrane region" description="Helical" evidence="1">
    <location>
        <begin position="169"/>
        <end position="190"/>
    </location>
</feature>
<reference evidence="2 3" key="1">
    <citation type="journal article" date="2021" name="Genome Biol.">
        <title>AFLAP: assembly-free linkage analysis pipeline using k-mers from genome sequencing data.</title>
        <authorList>
            <person name="Fletcher K."/>
            <person name="Zhang L."/>
            <person name="Gil J."/>
            <person name="Han R."/>
            <person name="Cavanaugh K."/>
            <person name="Michelmore R."/>
        </authorList>
    </citation>
    <scope>NUCLEOTIDE SEQUENCE [LARGE SCALE GENOMIC DNA]</scope>
    <source>
        <strain evidence="2 3">SF5</strain>
    </source>
</reference>
<dbReference type="EMBL" id="SHOA02000037">
    <property type="protein sequence ID" value="TDH72267.1"/>
    <property type="molecule type" value="Genomic_DNA"/>
</dbReference>
<organism evidence="2 3">
    <name type="scientific">Bremia lactucae</name>
    <name type="common">Lettuce downy mildew</name>
    <dbReference type="NCBI Taxonomy" id="4779"/>
    <lineage>
        <taxon>Eukaryota</taxon>
        <taxon>Sar</taxon>
        <taxon>Stramenopiles</taxon>
        <taxon>Oomycota</taxon>
        <taxon>Peronosporomycetes</taxon>
        <taxon>Peronosporales</taxon>
        <taxon>Peronosporaceae</taxon>
        <taxon>Bremia</taxon>
    </lineage>
</organism>
<keyword evidence="3" id="KW-1185">Reference proteome</keyword>
<dbReference type="Proteomes" id="UP000294530">
    <property type="component" value="Unassembled WGS sequence"/>
</dbReference>